<evidence type="ECO:0000313" key="3">
    <source>
        <dbReference type="Proteomes" id="UP000790580"/>
    </source>
</evidence>
<dbReference type="Proteomes" id="UP000790580">
    <property type="component" value="Unassembled WGS sequence"/>
</dbReference>
<gene>
    <name evidence="2" type="ORF">KS407_20255</name>
</gene>
<organism evidence="2 3">
    <name type="scientific">Evansella alkalicola</name>
    <dbReference type="NCBI Taxonomy" id="745819"/>
    <lineage>
        <taxon>Bacteria</taxon>
        <taxon>Bacillati</taxon>
        <taxon>Bacillota</taxon>
        <taxon>Bacilli</taxon>
        <taxon>Bacillales</taxon>
        <taxon>Bacillaceae</taxon>
        <taxon>Evansella</taxon>
    </lineage>
</organism>
<proteinExistence type="predicted"/>
<dbReference type="RefSeq" id="WP_088073236.1">
    <property type="nucleotide sequence ID" value="NZ_JAHQCR010000086.1"/>
</dbReference>
<evidence type="ECO:0000256" key="1">
    <source>
        <dbReference type="SAM" id="MobiDB-lite"/>
    </source>
</evidence>
<protein>
    <submittedName>
        <fullName evidence="2">Uncharacterized protein</fullName>
    </submittedName>
</protein>
<name>A0ABS6JZW5_9BACI</name>
<evidence type="ECO:0000313" key="2">
    <source>
        <dbReference type="EMBL" id="MBU9723757.1"/>
    </source>
</evidence>
<feature type="region of interest" description="Disordered" evidence="1">
    <location>
        <begin position="59"/>
        <end position="101"/>
    </location>
</feature>
<accession>A0ABS6JZW5</accession>
<comment type="caution">
    <text evidence="2">The sequence shown here is derived from an EMBL/GenBank/DDBJ whole genome shotgun (WGS) entry which is preliminary data.</text>
</comment>
<feature type="compositionally biased region" description="Acidic residues" evidence="1">
    <location>
        <begin position="73"/>
        <end position="82"/>
    </location>
</feature>
<dbReference type="EMBL" id="JAHQCR010000086">
    <property type="protein sequence ID" value="MBU9723757.1"/>
    <property type="molecule type" value="Genomic_DNA"/>
</dbReference>
<keyword evidence="3" id="KW-1185">Reference proteome</keyword>
<sequence length="101" mass="11853">MGNQDKLMDVFIDRLFRKHNISDDNIELSEDERERMRGIVENIQGEVEQFLENTEKKVTEDDMPAGLNTTNEYTEDAVESFQEDNSPLTKPKVYLQNKKKK</sequence>
<reference evidence="2 3" key="1">
    <citation type="submission" date="2021-06" db="EMBL/GenBank/DDBJ databases">
        <title>Bacillus sp. RD4P76, an endophyte from a halophyte.</title>
        <authorList>
            <person name="Sun J.-Q."/>
        </authorList>
    </citation>
    <scope>NUCLEOTIDE SEQUENCE [LARGE SCALE GENOMIC DNA]</scope>
    <source>
        <strain evidence="2 3">JCM 17098</strain>
    </source>
</reference>